<dbReference type="GO" id="GO:0015074">
    <property type="term" value="P:DNA integration"/>
    <property type="evidence" value="ECO:0007669"/>
    <property type="project" value="InterPro"/>
</dbReference>
<accession>A0AA95JYX9</accession>
<proteinExistence type="predicted"/>
<dbReference type="GO" id="GO:0003677">
    <property type="term" value="F:DNA binding"/>
    <property type="evidence" value="ECO:0007669"/>
    <property type="project" value="InterPro"/>
</dbReference>
<dbReference type="SUPFAM" id="SSF56349">
    <property type="entry name" value="DNA breaking-rejoining enzymes"/>
    <property type="match status" value="1"/>
</dbReference>
<name>A0AA95JYX9_KLUIN</name>
<evidence type="ECO:0000313" key="3">
    <source>
        <dbReference type="Proteomes" id="UP001177527"/>
    </source>
</evidence>
<gene>
    <name evidence="2" type="ORF">QBD33_12775</name>
</gene>
<organism evidence="2 3">
    <name type="scientific">Kluyvera intermedia</name>
    <name type="common">Enterobacter intermedius</name>
    <dbReference type="NCBI Taxonomy" id="61648"/>
    <lineage>
        <taxon>Bacteria</taxon>
        <taxon>Pseudomonadati</taxon>
        <taxon>Pseudomonadota</taxon>
        <taxon>Gammaproteobacteria</taxon>
        <taxon>Enterobacterales</taxon>
        <taxon>Enterobacteriaceae</taxon>
        <taxon>Kluyvera</taxon>
    </lineage>
</organism>
<evidence type="ECO:0000313" key="2">
    <source>
        <dbReference type="EMBL" id="WGL54560.1"/>
    </source>
</evidence>
<dbReference type="EMBL" id="CP123488">
    <property type="protein sequence ID" value="WGL54560.1"/>
    <property type="molecule type" value="Genomic_DNA"/>
</dbReference>
<keyword evidence="1" id="KW-0233">DNA recombination</keyword>
<dbReference type="RefSeq" id="WP_280555604.1">
    <property type="nucleotide sequence ID" value="NZ_CP123488.1"/>
</dbReference>
<protein>
    <submittedName>
        <fullName evidence="2">Site-specific integrase</fullName>
    </submittedName>
</protein>
<dbReference type="Proteomes" id="UP001177527">
    <property type="component" value="Chromosome"/>
</dbReference>
<reference evidence="2" key="1">
    <citation type="submission" date="2023-04" db="EMBL/GenBank/DDBJ databases">
        <title>APH(3)-Id, a novel chromosomal aminoglycoside phosphotransferase, identified from an environmental isolate of Kluyvera intermedia DW18.</title>
        <authorList>
            <person name="Sha Y."/>
        </authorList>
    </citation>
    <scope>NUCLEOTIDE SEQUENCE</scope>
    <source>
        <strain evidence="2">DW18</strain>
    </source>
</reference>
<dbReference type="GO" id="GO:0006310">
    <property type="term" value="P:DNA recombination"/>
    <property type="evidence" value="ECO:0007669"/>
    <property type="project" value="UniProtKB-KW"/>
</dbReference>
<dbReference type="Gene3D" id="1.10.443.10">
    <property type="entry name" value="Intergrase catalytic core"/>
    <property type="match status" value="1"/>
</dbReference>
<dbReference type="AlphaFoldDB" id="A0AA95JYX9"/>
<sequence length="625" mass="71864">MKEILKFIDSNNIYDDLIVSFDTEGNPYSFYGSDKWYLWSLGFNVSFSRLSGTFKSTVKYLVHKVISNDSLKSKKSAIKNIIEGAVIFEKCITGCNGVSYDFIDDDEGFRRLLVEAKSKSLKFKTWKNNLVFLSHLHNAEIITREIKNYEELALYLSVSGASVSQAVCIPESIASKYYGEALSIIETYYPYRNEISSCYDDYVSEYLESSKRYKSNISARRYALKNVKKLPKNIDIQFDYSGSWLSWLRGACYTVIAAFTGCRDGEIKSFDIYSYQEKKYAGMTVPVLHGLDTKPNAGGVARHASWVTIPSVKKAILLLWDAFSFAREKWREKADSIVHPDEKNAFLKKVDSLFVTLPYMRGHRPEAGKQSLAHSLNTFVKSIGYRATKDDAQEFDLLNPSRKGELKIGHMLKVHPHAFRRTFAVYLVRNKLASLLDIKYQFKHMNMTMTSWYANQANIASYVDMMIDKDLQDEIAGENLNHMTDVFYHFYNEAETLAGHEGKRIKNLRTEGDTRIYLSREEIRKQVQDGQLSLVEHPGGYCTNPNCDRICDMTTCQYKIVTKEQAKSLIPIREQLITKYNVIATAGFDMPNVTSKFFYEIKAIEQVLSEHHFDYVSFKKQDTYL</sequence>
<dbReference type="InterPro" id="IPR011010">
    <property type="entry name" value="DNA_brk_join_enz"/>
</dbReference>
<evidence type="ECO:0000256" key="1">
    <source>
        <dbReference type="ARBA" id="ARBA00023172"/>
    </source>
</evidence>
<dbReference type="InterPro" id="IPR013762">
    <property type="entry name" value="Integrase-like_cat_sf"/>
</dbReference>